<dbReference type="EMBL" id="JAABOA010003202">
    <property type="protein sequence ID" value="KAF9578917.1"/>
    <property type="molecule type" value="Genomic_DNA"/>
</dbReference>
<organism evidence="2 3">
    <name type="scientific">Lunasporangiospora selenospora</name>
    <dbReference type="NCBI Taxonomy" id="979761"/>
    <lineage>
        <taxon>Eukaryota</taxon>
        <taxon>Fungi</taxon>
        <taxon>Fungi incertae sedis</taxon>
        <taxon>Mucoromycota</taxon>
        <taxon>Mortierellomycotina</taxon>
        <taxon>Mortierellomycetes</taxon>
        <taxon>Mortierellales</taxon>
        <taxon>Mortierellaceae</taxon>
        <taxon>Lunasporangiospora</taxon>
    </lineage>
</organism>
<dbReference type="AlphaFoldDB" id="A0A9P6FNX4"/>
<dbReference type="Proteomes" id="UP000780801">
    <property type="component" value="Unassembled WGS sequence"/>
</dbReference>
<feature type="compositionally biased region" description="Low complexity" evidence="1">
    <location>
        <begin position="92"/>
        <end position="141"/>
    </location>
</feature>
<evidence type="ECO:0000313" key="3">
    <source>
        <dbReference type="Proteomes" id="UP000780801"/>
    </source>
</evidence>
<evidence type="ECO:0000256" key="1">
    <source>
        <dbReference type="SAM" id="MobiDB-lite"/>
    </source>
</evidence>
<name>A0A9P6FNX4_9FUNG</name>
<feature type="region of interest" description="Disordered" evidence="1">
    <location>
        <begin position="92"/>
        <end position="155"/>
    </location>
</feature>
<protein>
    <submittedName>
        <fullName evidence="2">Uncharacterized protein</fullName>
    </submittedName>
</protein>
<feature type="non-terminal residue" evidence="2">
    <location>
        <position position="1"/>
    </location>
</feature>
<keyword evidence="3" id="KW-1185">Reference proteome</keyword>
<evidence type="ECO:0000313" key="2">
    <source>
        <dbReference type="EMBL" id="KAF9578917.1"/>
    </source>
</evidence>
<gene>
    <name evidence="2" type="ORF">BGW38_005056</name>
</gene>
<proteinExistence type="predicted"/>
<accession>A0A9P6FNX4</accession>
<comment type="caution">
    <text evidence="2">The sequence shown here is derived from an EMBL/GenBank/DDBJ whole genome shotgun (WGS) entry which is preliminary data.</text>
</comment>
<sequence>PTLNIMTATTCSNDSLPSPASSITNLDIISSPIPEGTLTEEARAQLKSELDLIRRATSESQTAYNTAHASIPSFQQLVLTTHAQVATAKQAVQQARGVGTSVSTTSPNSSRSTSNSCPNSSPASNASSPPSPSSPLGSRASQDGDGAFGAEEHNQLIQRLEQEHIDLGLKLSQALRDKAEAEETKKRLSDYMIRAKARIKEIEQKLSE</sequence>
<dbReference type="OrthoDB" id="2428874at2759"/>
<reference evidence="2" key="1">
    <citation type="journal article" date="2020" name="Fungal Divers.">
        <title>Resolving the Mortierellaceae phylogeny through synthesis of multi-gene phylogenetics and phylogenomics.</title>
        <authorList>
            <person name="Vandepol N."/>
            <person name="Liber J."/>
            <person name="Desiro A."/>
            <person name="Na H."/>
            <person name="Kennedy M."/>
            <person name="Barry K."/>
            <person name="Grigoriev I.V."/>
            <person name="Miller A.N."/>
            <person name="O'Donnell K."/>
            <person name="Stajich J.E."/>
            <person name="Bonito G."/>
        </authorList>
    </citation>
    <scope>NUCLEOTIDE SEQUENCE</scope>
    <source>
        <strain evidence="2">KOD1015</strain>
    </source>
</reference>